<organism evidence="2 3">
    <name type="scientific">Podila verticillata NRRL 6337</name>
    <dbReference type="NCBI Taxonomy" id="1069443"/>
    <lineage>
        <taxon>Eukaryota</taxon>
        <taxon>Fungi</taxon>
        <taxon>Fungi incertae sedis</taxon>
        <taxon>Mucoromycota</taxon>
        <taxon>Mortierellomycotina</taxon>
        <taxon>Mortierellomycetes</taxon>
        <taxon>Mortierellales</taxon>
        <taxon>Mortierellaceae</taxon>
        <taxon>Podila</taxon>
    </lineage>
</organism>
<dbReference type="AlphaFoldDB" id="A0A086TJV2"/>
<dbReference type="InterPro" id="IPR006553">
    <property type="entry name" value="Leu-rich_rpt_Cys-con_subtyp"/>
</dbReference>
<keyword evidence="3" id="KW-1185">Reference proteome</keyword>
<evidence type="ECO:0000313" key="3">
    <source>
        <dbReference type="Proteomes" id="UP000243308"/>
    </source>
</evidence>
<evidence type="ECO:0000259" key="1">
    <source>
        <dbReference type="Pfam" id="PF12937"/>
    </source>
</evidence>
<accession>A0A086TJV2</accession>
<dbReference type="EMBL" id="KN042433">
    <property type="protein sequence ID" value="KFH62229.1"/>
    <property type="molecule type" value="Genomic_DNA"/>
</dbReference>
<evidence type="ECO:0000313" key="2">
    <source>
        <dbReference type="EMBL" id="KFH62229.1"/>
    </source>
</evidence>
<dbReference type="Gene3D" id="1.20.1280.50">
    <property type="match status" value="1"/>
</dbReference>
<dbReference type="GO" id="GO:0019005">
    <property type="term" value="C:SCF ubiquitin ligase complex"/>
    <property type="evidence" value="ECO:0007669"/>
    <property type="project" value="TreeGrafter"/>
</dbReference>
<dbReference type="InterPro" id="IPR001810">
    <property type="entry name" value="F-box_dom"/>
</dbReference>
<dbReference type="SUPFAM" id="SSF52047">
    <property type="entry name" value="RNI-like"/>
    <property type="match status" value="1"/>
</dbReference>
<dbReference type="Gene3D" id="3.80.10.10">
    <property type="entry name" value="Ribonuclease Inhibitor"/>
    <property type="match status" value="1"/>
</dbReference>
<dbReference type="Proteomes" id="UP000243308">
    <property type="component" value="Unassembled WGS sequence"/>
</dbReference>
<dbReference type="OrthoDB" id="10257471at2759"/>
<dbReference type="Pfam" id="PF12937">
    <property type="entry name" value="F-box-like"/>
    <property type="match status" value="1"/>
</dbReference>
<reference evidence="2 3" key="1">
    <citation type="submission" date="2011-02" db="EMBL/GenBank/DDBJ databases">
        <title>The Genome Sequence of Mortierella verticillata NRRL 6337.</title>
        <authorList>
            <consortium name="The Broad Institute Genome Sequencing Platform"/>
            <person name="Russ C."/>
            <person name="Cuomo C."/>
            <person name="Burger G."/>
            <person name="Gray M.W."/>
            <person name="Holland P.W.H."/>
            <person name="King N."/>
            <person name="Lang F.B.F."/>
            <person name="Roger A.J."/>
            <person name="Ruiz-Trillo I."/>
            <person name="Young S.K."/>
            <person name="Zeng Q."/>
            <person name="Gargeya S."/>
            <person name="Alvarado L."/>
            <person name="Berlin A."/>
            <person name="Chapman S.B."/>
            <person name="Chen Z."/>
            <person name="Freedman E."/>
            <person name="Gellesch M."/>
            <person name="Goldberg J."/>
            <person name="Griggs A."/>
            <person name="Gujja S."/>
            <person name="Heilman E."/>
            <person name="Heiman D."/>
            <person name="Howarth C."/>
            <person name="Mehta T."/>
            <person name="Neiman D."/>
            <person name="Pearson M."/>
            <person name="Roberts A."/>
            <person name="Saif S."/>
            <person name="Shea T."/>
            <person name="Shenoy N."/>
            <person name="Sisk P."/>
            <person name="Stolte C."/>
            <person name="Sykes S."/>
            <person name="White J."/>
            <person name="Yandava C."/>
            <person name="Haas B."/>
            <person name="Nusbaum C."/>
            <person name="Birren B."/>
        </authorList>
    </citation>
    <scope>NUCLEOTIDE SEQUENCE [LARGE SCALE GENOMIC DNA]</scope>
    <source>
        <strain evidence="2 3">NRRL 6337</strain>
    </source>
</reference>
<dbReference type="PANTHER" id="PTHR13318">
    <property type="entry name" value="PARTNER OF PAIRED, ISOFORM B-RELATED"/>
    <property type="match status" value="1"/>
</dbReference>
<dbReference type="SUPFAM" id="SSF81383">
    <property type="entry name" value="F-box domain"/>
    <property type="match status" value="1"/>
</dbReference>
<feature type="domain" description="F-box" evidence="1">
    <location>
        <begin position="7"/>
        <end position="45"/>
    </location>
</feature>
<gene>
    <name evidence="2" type="ORF">MVEG_11867</name>
</gene>
<dbReference type="SMART" id="SM00367">
    <property type="entry name" value="LRR_CC"/>
    <property type="match status" value="3"/>
</dbReference>
<protein>
    <recommendedName>
        <fullName evidence="1">F-box domain-containing protein</fullName>
    </recommendedName>
</protein>
<dbReference type="GO" id="GO:0031146">
    <property type="term" value="P:SCF-dependent proteasomal ubiquitin-dependent protein catabolic process"/>
    <property type="evidence" value="ECO:0007669"/>
    <property type="project" value="TreeGrafter"/>
</dbReference>
<dbReference type="InterPro" id="IPR032675">
    <property type="entry name" value="LRR_dom_sf"/>
</dbReference>
<name>A0A086TJV2_9FUNG</name>
<dbReference type="InterPro" id="IPR036047">
    <property type="entry name" value="F-box-like_dom_sf"/>
</dbReference>
<sequence length="414" mass="46186">MDPLTIPELLSTVCNHLDKPSLLSASLVSRLWSAVCKPLVWQQCSFTAERYNTNHIVFNDNAHLIRSMDARRRLIGGDMRFIAQQCVNLRVLKLINCRMTPASFDVLCDGIPQVHSMTLEYCLGVNSRMASKLTRLTHLSSLSIMVHAQERGEGDWREDDMVLLLARSPLRSLHILGPDLSHVHLRGLERSTEFLQLAHLYLVSTFISQYALAVLLQKSPGLATLVLLHNAIKNTTVQTIAENCTTLTHLSLRQAKSVSTAGFESVFKKSQWLRCLDISFTLVQDAAVTTLARHCPRLQVLSMSHCTRLTHVGLWELLSNLPDLQDLCLCGCTKLKVEGVSGKEIWACQGSLEVIDISQIGIRVGIDPLDALIGHLLSLTRLKVLRVDEGLFPKDLFPQAVYPDHDTSQSQSRA</sequence>
<proteinExistence type="predicted"/>